<sequence>MMLPIRIETIQRMSTRRQNRFSCKKKAAENVEVPSNRNREPSSYASHHDLSLRPTGRDPRPRIDYRKLNAKDNRELSFIPLPNMMHIEWKPVADVFKYITLTLT</sequence>
<evidence type="ECO:0000313" key="2">
    <source>
        <dbReference type="EMBL" id="GFX99382.1"/>
    </source>
</evidence>
<feature type="compositionally biased region" description="Basic residues" evidence="1">
    <location>
        <begin position="14"/>
        <end position="25"/>
    </location>
</feature>
<comment type="caution">
    <text evidence="2">The sequence shown here is derived from an EMBL/GenBank/DDBJ whole genome shotgun (WGS) entry which is preliminary data.</text>
</comment>
<accession>A0A8X6RUL2</accession>
<dbReference type="AlphaFoldDB" id="A0A8X6RUL2"/>
<protein>
    <submittedName>
        <fullName evidence="2">Uncharacterized protein</fullName>
    </submittedName>
</protein>
<dbReference type="Proteomes" id="UP000887159">
    <property type="component" value="Unassembled WGS sequence"/>
</dbReference>
<organism evidence="2 3">
    <name type="scientific">Trichonephila clavipes</name>
    <name type="common">Golden silk orbweaver</name>
    <name type="synonym">Nephila clavipes</name>
    <dbReference type="NCBI Taxonomy" id="2585209"/>
    <lineage>
        <taxon>Eukaryota</taxon>
        <taxon>Metazoa</taxon>
        <taxon>Ecdysozoa</taxon>
        <taxon>Arthropoda</taxon>
        <taxon>Chelicerata</taxon>
        <taxon>Arachnida</taxon>
        <taxon>Araneae</taxon>
        <taxon>Araneomorphae</taxon>
        <taxon>Entelegynae</taxon>
        <taxon>Araneoidea</taxon>
        <taxon>Nephilidae</taxon>
        <taxon>Trichonephila</taxon>
    </lineage>
</organism>
<evidence type="ECO:0000313" key="3">
    <source>
        <dbReference type="Proteomes" id="UP000887159"/>
    </source>
</evidence>
<evidence type="ECO:0000256" key="1">
    <source>
        <dbReference type="SAM" id="MobiDB-lite"/>
    </source>
</evidence>
<feature type="compositionally biased region" description="Basic and acidic residues" evidence="1">
    <location>
        <begin position="46"/>
        <end position="63"/>
    </location>
</feature>
<gene>
    <name evidence="2" type="ORF">TNCV_3023131</name>
</gene>
<feature type="region of interest" description="Disordered" evidence="1">
    <location>
        <begin position="14"/>
        <end position="63"/>
    </location>
</feature>
<feature type="compositionally biased region" description="Polar residues" evidence="1">
    <location>
        <begin position="33"/>
        <end position="45"/>
    </location>
</feature>
<proteinExistence type="predicted"/>
<name>A0A8X6RUL2_TRICX</name>
<keyword evidence="3" id="KW-1185">Reference proteome</keyword>
<reference evidence="2" key="1">
    <citation type="submission" date="2020-08" db="EMBL/GenBank/DDBJ databases">
        <title>Multicomponent nature underlies the extraordinary mechanical properties of spider dragline silk.</title>
        <authorList>
            <person name="Kono N."/>
            <person name="Nakamura H."/>
            <person name="Mori M."/>
            <person name="Yoshida Y."/>
            <person name="Ohtoshi R."/>
            <person name="Malay A.D."/>
            <person name="Moran D.A.P."/>
            <person name="Tomita M."/>
            <person name="Numata K."/>
            <person name="Arakawa K."/>
        </authorList>
    </citation>
    <scope>NUCLEOTIDE SEQUENCE</scope>
</reference>
<dbReference type="EMBL" id="BMAU01021210">
    <property type="protein sequence ID" value="GFX99382.1"/>
    <property type="molecule type" value="Genomic_DNA"/>
</dbReference>